<dbReference type="KEGG" id="hdn:Hden_0463"/>
<name>D8JS25_HYPDA</name>
<comment type="similarity">
    <text evidence="1">Belongs to the bacterial solute-binding protein ModA family.</text>
</comment>
<evidence type="ECO:0000256" key="2">
    <source>
        <dbReference type="ARBA" id="ARBA00022505"/>
    </source>
</evidence>
<dbReference type="InterPro" id="IPR005950">
    <property type="entry name" value="ModA"/>
</dbReference>
<feature type="binding site" evidence="6">
    <location>
        <position position="187"/>
    </location>
    <ligand>
        <name>molybdate</name>
        <dbReference type="ChEBI" id="CHEBI:36264"/>
    </ligand>
</feature>
<dbReference type="eggNOG" id="COG0725">
    <property type="taxonomic scope" value="Bacteria"/>
</dbReference>
<dbReference type="InterPro" id="IPR050682">
    <property type="entry name" value="ModA/WtpA"/>
</dbReference>
<dbReference type="FunFam" id="3.40.190.10:FF:000035">
    <property type="entry name" value="Molybdate ABC transporter substrate-binding protein"/>
    <property type="match status" value="1"/>
</dbReference>
<feature type="chain" id="PRO_5003116178" evidence="7">
    <location>
        <begin position="34"/>
        <end position="270"/>
    </location>
</feature>
<dbReference type="PIRSF" id="PIRSF004846">
    <property type="entry name" value="ModA"/>
    <property type="match status" value="1"/>
</dbReference>
<evidence type="ECO:0000256" key="4">
    <source>
        <dbReference type="ARBA" id="ARBA00022729"/>
    </source>
</evidence>
<dbReference type="NCBIfam" id="NF007958">
    <property type="entry name" value="PRK10677.1"/>
    <property type="match status" value="1"/>
</dbReference>
<organism evidence="8 9">
    <name type="scientific">Hyphomicrobium denitrificans (strain ATCC 51888 / DSM 1869 / NCIMB 11706 / TK 0415)</name>
    <dbReference type="NCBI Taxonomy" id="582899"/>
    <lineage>
        <taxon>Bacteria</taxon>
        <taxon>Pseudomonadati</taxon>
        <taxon>Pseudomonadota</taxon>
        <taxon>Alphaproteobacteria</taxon>
        <taxon>Hyphomicrobiales</taxon>
        <taxon>Hyphomicrobiaceae</taxon>
        <taxon>Hyphomicrobium</taxon>
    </lineage>
</organism>
<dbReference type="PANTHER" id="PTHR30632">
    <property type="entry name" value="MOLYBDATE-BINDING PERIPLASMIC PROTEIN"/>
    <property type="match status" value="1"/>
</dbReference>
<comment type="subunit">
    <text evidence="5">The complex is composed of two ATP-binding proteins (ModC), two transmembrane proteins (ModB) and a solute-binding protein (ModA).</text>
</comment>
<dbReference type="Pfam" id="PF13531">
    <property type="entry name" value="SBP_bac_11"/>
    <property type="match status" value="1"/>
</dbReference>
<feature type="signal peptide" evidence="7">
    <location>
        <begin position="1"/>
        <end position="33"/>
    </location>
</feature>
<dbReference type="GO" id="GO:0046872">
    <property type="term" value="F:metal ion binding"/>
    <property type="evidence" value="ECO:0007669"/>
    <property type="project" value="UniProtKB-KW"/>
</dbReference>
<feature type="binding site" evidence="6">
    <location>
        <position position="205"/>
    </location>
    <ligand>
        <name>molybdate</name>
        <dbReference type="ChEBI" id="CHEBI:36264"/>
    </ligand>
</feature>
<protein>
    <submittedName>
        <fullName evidence="8">Molybdenum ABC transporter, periplasmic molybdate-binding protein</fullName>
    </submittedName>
</protein>
<dbReference type="STRING" id="582899.Hden_0463"/>
<dbReference type="GO" id="GO:0030973">
    <property type="term" value="F:molybdate ion binding"/>
    <property type="evidence" value="ECO:0007669"/>
    <property type="project" value="TreeGrafter"/>
</dbReference>
<evidence type="ECO:0000256" key="6">
    <source>
        <dbReference type="PIRSR" id="PIRSR004846-1"/>
    </source>
</evidence>
<dbReference type="EMBL" id="CP002083">
    <property type="protein sequence ID" value="ADJ22284.1"/>
    <property type="molecule type" value="Genomic_DNA"/>
</dbReference>
<evidence type="ECO:0000256" key="1">
    <source>
        <dbReference type="ARBA" id="ARBA00009175"/>
    </source>
</evidence>
<keyword evidence="4 7" id="KW-0732">Signal</keyword>
<dbReference type="Gene3D" id="3.40.190.10">
    <property type="entry name" value="Periplasmic binding protein-like II"/>
    <property type="match status" value="2"/>
</dbReference>
<dbReference type="HOGENOM" id="CLU_065520_3_0_5"/>
<gene>
    <name evidence="8" type="ordered locus">Hden_0463</name>
</gene>
<dbReference type="SUPFAM" id="SSF53850">
    <property type="entry name" value="Periplasmic binding protein-like II"/>
    <property type="match status" value="1"/>
</dbReference>
<dbReference type="GO" id="GO:0015689">
    <property type="term" value="P:molybdate ion transport"/>
    <property type="evidence" value="ECO:0007669"/>
    <property type="project" value="InterPro"/>
</dbReference>
<dbReference type="NCBIfam" id="TIGR01256">
    <property type="entry name" value="modA"/>
    <property type="match status" value="1"/>
</dbReference>
<evidence type="ECO:0000256" key="3">
    <source>
        <dbReference type="ARBA" id="ARBA00022723"/>
    </source>
</evidence>
<accession>D8JS25</accession>
<evidence type="ECO:0000256" key="7">
    <source>
        <dbReference type="SAM" id="SignalP"/>
    </source>
</evidence>
<keyword evidence="9" id="KW-1185">Reference proteome</keyword>
<feature type="binding site" evidence="6">
    <location>
        <position position="75"/>
    </location>
    <ligand>
        <name>molybdate</name>
        <dbReference type="ChEBI" id="CHEBI:36264"/>
    </ligand>
</feature>
<dbReference type="AlphaFoldDB" id="D8JS25"/>
<feature type="binding site" evidence="6">
    <location>
        <position position="48"/>
    </location>
    <ligand>
        <name>molybdate</name>
        <dbReference type="ChEBI" id="CHEBI:36264"/>
    </ligand>
</feature>
<dbReference type="CDD" id="cd13536">
    <property type="entry name" value="PBP2_EcModA"/>
    <property type="match status" value="1"/>
</dbReference>
<dbReference type="GO" id="GO:0030288">
    <property type="term" value="C:outer membrane-bounded periplasmic space"/>
    <property type="evidence" value="ECO:0007669"/>
    <property type="project" value="TreeGrafter"/>
</dbReference>
<evidence type="ECO:0000313" key="9">
    <source>
        <dbReference type="Proteomes" id="UP000002033"/>
    </source>
</evidence>
<dbReference type="Proteomes" id="UP000002033">
    <property type="component" value="Chromosome"/>
</dbReference>
<keyword evidence="3 6" id="KW-0479">Metal-binding</keyword>
<keyword evidence="2 6" id="KW-0500">Molybdenum</keyword>
<dbReference type="PANTHER" id="PTHR30632:SF17">
    <property type="entry name" value="MOLYBDATE-BINDING PROTEIN MODA"/>
    <property type="match status" value="1"/>
</dbReference>
<feature type="binding site" evidence="6">
    <location>
        <position position="160"/>
    </location>
    <ligand>
        <name>molybdate</name>
        <dbReference type="ChEBI" id="CHEBI:36264"/>
    </ligand>
</feature>
<sequence length="270" mass="28366" precursor="true">MPMLAGRIRSRSPFKMVAAWTLALALLSAPAVAQKTETTPTTVFAAASLKTALDAASADYQKSTGNKIVASYAGSSALAKQIEQGAPADIFISADLDWMDYVAKAKLINDETRFNLLGNRLVLIAPQSSTASLKIEPGFKLAEALGDGRLAVADVKSVPAGKYGLAALKKLGVWDAVEAKIAQAENVRAALALVAQGEAPFGIVYETDAKAEPKVKIVGVFPEDTHPPIIYPIAVLATSKDSDSAKAFIAFMKSPEGQAAFAKQGFTILK</sequence>
<evidence type="ECO:0000256" key="5">
    <source>
        <dbReference type="ARBA" id="ARBA00062515"/>
    </source>
</evidence>
<reference evidence="9" key="1">
    <citation type="journal article" date="2011" name="J. Bacteriol.">
        <title>Genome sequences of eight morphologically diverse alphaproteobacteria.</title>
        <authorList>
            <consortium name="US DOE Joint Genome Institute"/>
            <person name="Brown P.J."/>
            <person name="Kysela D.T."/>
            <person name="Buechlein A."/>
            <person name="Hemmerich C."/>
            <person name="Brun Y.V."/>
        </authorList>
    </citation>
    <scope>NUCLEOTIDE SEQUENCE [LARGE SCALE GENOMIC DNA]</scope>
    <source>
        <strain evidence="9">ATCC 51888 / DSM 1869 / NCIB 11706 / TK 0415</strain>
    </source>
</reference>
<proteinExistence type="inferred from homology"/>
<evidence type="ECO:0000313" key="8">
    <source>
        <dbReference type="EMBL" id="ADJ22284.1"/>
    </source>
</evidence>
<dbReference type="GO" id="GO:1901359">
    <property type="term" value="F:tungstate binding"/>
    <property type="evidence" value="ECO:0007669"/>
    <property type="project" value="UniProtKB-ARBA"/>
</dbReference>